<proteinExistence type="predicted"/>
<accession>A0A8J4Q3Z6</accession>
<dbReference type="Proteomes" id="UP000695562">
    <property type="component" value="Unassembled WGS sequence"/>
</dbReference>
<sequence length="163" mass="19915">MVFMYFRWKDDLAYLHINIECEWGYLYKIDPETKLASVENDMLLMMPIHLEFNNRVSSWFDMYHCNRFTMQRFKINRDDRVIFEKMYIGENELQTDVSHLQSKGIQLTNTHWESTKDTFRSHQTDSQYQARIIKDFFHDIETDKSQKFFNLVFNLKDLSFPHT</sequence>
<gene>
    <name evidence="1" type="ORF">CYY_000986</name>
</gene>
<comment type="caution">
    <text evidence="1">The sequence shown here is derived from an EMBL/GenBank/DDBJ whole genome shotgun (WGS) entry which is preliminary data.</text>
</comment>
<dbReference type="OrthoDB" id="10489233at2759"/>
<organism evidence="1 2">
    <name type="scientific">Polysphondylium violaceum</name>
    <dbReference type="NCBI Taxonomy" id="133409"/>
    <lineage>
        <taxon>Eukaryota</taxon>
        <taxon>Amoebozoa</taxon>
        <taxon>Evosea</taxon>
        <taxon>Eumycetozoa</taxon>
        <taxon>Dictyostelia</taxon>
        <taxon>Dictyosteliales</taxon>
        <taxon>Dictyosteliaceae</taxon>
        <taxon>Polysphondylium</taxon>
    </lineage>
</organism>
<dbReference type="AlphaFoldDB" id="A0A8J4Q3Z6"/>
<name>A0A8J4Q3Z6_9MYCE</name>
<protein>
    <submittedName>
        <fullName evidence="1">Uncharacterized protein</fullName>
    </submittedName>
</protein>
<evidence type="ECO:0000313" key="2">
    <source>
        <dbReference type="Proteomes" id="UP000695562"/>
    </source>
</evidence>
<evidence type="ECO:0000313" key="1">
    <source>
        <dbReference type="EMBL" id="KAF2077739.1"/>
    </source>
</evidence>
<dbReference type="EMBL" id="AJWJ01000021">
    <property type="protein sequence ID" value="KAF2077739.1"/>
    <property type="molecule type" value="Genomic_DNA"/>
</dbReference>
<reference evidence="1" key="1">
    <citation type="submission" date="2020-01" db="EMBL/GenBank/DDBJ databases">
        <title>Development of genomics and gene disruption for Polysphondylium violaceum indicates a role for the polyketide synthase stlB in stalk morphogenesis.</title>
        <authorList>
            <person name="Narita B."/>
            <person name="Kawabe Y."/>
            <person name="Kin K."/>
            <person name="Saito T."/>
            <person name="Gibbs R."/>
            <person name="Kuspa A."/>
            <person name="Muzny D."/>
            <person name="Queller D."/>
            <person name="Richards S."/>
            <person name="Strassman J."/>
            <person name="Sucgang R."/>
            <person name="Worley K."/>
            <person name="Schaap P."/>
        </authorList>
    </citation>
    <scope>NUCLEOTIDE SEQUENCE</scope>
    <source>
        <strain evidence="1">QSvi11</strain>
    </source>
</reference>
<keyword evidence="2" id="KW-1185">Reference proteome</keyword>